<reference evidence="1 2" key="1">
    <citation type="submission" date="2023-12" db="EMBL/GenBank/DDBJ databases">
        <title>Baltic Sea Cyanobacteria.</title>
        <authorList>
            <person name="Delbaje E."/>
            <person name="Fewer D.P."/>
            <person name="Shishido T.K."/>
        </authorList>
    </citation>
    <scope>NUCLEOTIDE SEQUENCE [LARGE SCALE GENOMIC DNA]</scope>
    <source>
        <strain evidence="1 2">UHCC 0370</strain>
    </source>
</reference>
<evidence type="ECO:0008006" key="3">
    <source>
        <dbReference type="Google" id="ProtNLM"/>
    </source>
</evidence>
<dbReference type="Proteomes" id="UP001301388">
    <property type="component" value="Unassembled WGS sequence"/>
</dbReference>
<keyword evidence="2" id="KW-1185">Reference proteome</keyword>
<accession>A0ABU5TH54</accession>
<dbReference type="RefSeq" id="WP_281008211.1">
    <property type="nucleotide sequence ID" value="NZ_JAYGIE010000023.1"/>
</dbReference>
<gene>
    <name evidence="1" type="ORF">VB774_07070</name>
</gene>
<name>A0ABU5TH54_9CYAN</name>
<sequence length="75" mass="8430">MFDVPELTSIAEATPQELAEMISELEQYRERIVNETLATAQRAKIMKNQALATLEPNLAKIDATLQSLRQQQSKA</sequence>
<protein>
    <recommendedName>
        <fullName evidence="3">Acetyltransferase</fullName>
    </recommendedName>
</protein>
<comment type="caution">
    <text evidence="1">The sequence shown here is derived from an EMBL/GenBank/DDBJ whole genome shotgun (WGS) entry which is preliminary data.</text>
</comment>
<dbReference type="EMBL" id="JAYGIE010000023">
    <property type="protein sequence ID" value="MEA5477378.1"/>
    <property type="molecule type" value="Genomic_DNA"/>
</dbReference>
<organism evidence="1 2">
    <name type="scientific">Pseudanabaena galeata UHCC 0370</name>
    <dbReference type="NCBI Taxonomy" id="3110310"/>
    <lineage>
        <taxon>Bacteria</taxon>
        <taxon>Bacillati</taxon>
        <taxon>Cyanobacteriota</taxon>
        <taxon>Cyanophyceae</taxon>
        <taxon>Pseudanabaenales</taxon>
        <taxon>Pseudanabaenaceae</taxon>
        <taxon>Pseudanabaena</taxon>
    </lineage>
</organism>
<evidence type="ECO:0000313" key="1">
    <source>
        <dbReference type="EMBL" id="MEA5477378.1"/>
    </source>
</evidence>
<evidence type="ECO:0000313" key="2">
    <source>
        <dbReference type="Proteomes" id="UP001301388"/>
    </source>
</evidence>
<proteinExistence type="predicted"/>